<feature type="compositionally biased region" description="Low complexity" evidence="1">
    <location>
        <begin position="150"/>
        <end position="182"/>
    </location>
</feature>
<feature type="compositionally biased region" description="Polar residues" evidence="1">
    <location>
        <begin position="304"/>
        <end position="314"/>
    </location>
</feature>
<feature type="compositionally biased region" description="Polar residues" evidence="1">
    <location>
        <begin position="324"/>
        <end position="341"/>
    </location>
</feature>
<name>A0AAV4G8J8_9GAST</name>
<protein>
    <submittedName>
        <fullName evidence="2">PRKC apoptosis WT1 regulator protein</fullName>
    </submittedName>
</protein>
<accession>A0AAV4G8J8</accession>
<proteinExistence type="predicted"/>
<dbReference type="EMBL" id="BMAT01008276">
    <property type="protein sequence ID" value="GFR81509.1"/>
    <property type="molecule type" value="Genomic_DNA"/>
</dbReference>
<comment type="caution">
    <text evidence="2">The sequence shown here is derived from an EMBL/GenBank/DDBJ whole genome shotgun (WGS) entry which is preliminary data.</text>
</comment>
<evidence type="ECO:0000313" key="3">
    <source>
        <dbReference type="Proteomes" id="UP000762676"/>
    </source>
</evidence>
<evidence type="ECO:0000313" key="2">
    <source>
        <dbReference type="EMBL" id="GFR81509.1"/>
    </source>
</evidence>
<evidence type="ECO:0000256" key="1">
    <source>
        <dbReference type="SAM" id="MobiDB-lite"/>
    </source>
</evidence>
<feature type="compositionally biased region" description="Low complexity" evidence="1">
    <location>
        <begin position="225"/>
        <end position="238"/>
    </location>
</feature>
<reference evidence="2 3" key="1">
    <citation type="journal article" date="2021" name="Elife">
        <title>Chloroplast acquisition without the gene transfer in kleptoplastic sea slugs, Plakobranchus ocellatus.</title>
        <authorList>
            <person name="Maeda T."/>
            <person name="Takahashi S."/>
            <person name="Yoshida T."/>
            <person name="Shimamura S."/>
            <person name="Takaki Y."/>
            <person name="Nagai Y."/>
            <person name="Toyoda A."/>
            <person name="Suzuki Y."/>
            <person name="Arimoto A."/>
            <person name="Ishii H."/>
            <person name="Satoh N."/>
            <person name="Nishiyama T."/>
            <person name="Hasebe M."/>
            <person name="Maruyama T."/>
            <person name="Minagawa J."/>
            <person name="Obokata J."/>
            <person name="Shigenobu S."/>
        </authorList>
    </citation>
    <scope>NUCLEOTIDE SEQUENCE [LARGE SCALE GENOMIC DNA]</scope>
</reference>
<feature type="region of interest" description="Disordered" evidence="1">
    <location>
        <begin position="44"/>
        <end position="95"/>
    </location>
</feature>
<organism evidence="2 3">
    <name type="scientific">Elysia marginata</name>
    <dbReference type="NCBI Taxonomy" id="1093978"/>
    <lineage>
        <taxon>Eukaryota</taxon>
        <taxon>Metazoa</taxon>
        <taxon>Spiralia</taxon>
        <taxon>Lophotrochozoa</taxon>
        <taxon>Mollusca</taxon>
        <taxon>Gastropoda</taxon>
        <taxon>Heterobranchia</taxon>
        <taxon>Euthyneura</taxon>
        <taxon>Panpulmonata</taxon>
        <taxon>Sacoglossa</taxon>
        <taxon>Placobranchoidea</taxon>
        <taxon>Plakobranchidae</taxon>
        <taxon>Elysia</taxon>
    </lineage>
</organism>
<dbReference type="Proteomes" id="UP000762676">
    <property type="component" value="Unassembled WGS sequence"/>
</dbReference>
<feature type="compositionally biased region" description="Acidic residues" evidence="1">
    <location>
        <begin position="58"/>
        <end position="67"/>
    </location>
</feature>
<sequence length="407" mass="43822">MLAYLDPLLKCQGSGTLEECEKFTGRERCKIYRELVKILGRSTTTYSHQRRNKSPSDLEADLEDNQDYDSTVSHSETNLSMIGRSESSEMPSTYTTGRSVLHHHHQASGIASGKGIGSSCLPEKVSGGSSFPLKYSPETNRAMKFSAANNINTNTSNNGSSDADSSSRTNTPSTSSSSSVLSRWRDYPDVNSSGLPGSPRQGFGSSAPQPSPDSPRRFGSATQQGAASSGTVTTTTATLGQEPQAPSTVSSSGSSSGSIHSRPLGFSVFRDGSATSGTGKSSHSSSSYLTTASRMREREGGMSSIHTRMANYQSPRPYGASAATIHSTQQQQSSEALSQMEKQLEKEREDNKRLQQQLDEKDKKIAELEKAIELLNSECDGLDEDNLKLQEENQALIRAMSKLTSNV</sequence>
<feature type="compositionally biased region" description="Low complexity" evidence="1">
    <location>
        <begin position="272"/>
        <end position="293"/>
    </location>
</feature>
<gene>
    <name evidence="2" type="ORF">ElyMa_004071600</name>
</gene>
<dbReference type="AlphaFoldDB" id="A0AAV4G8J8"/>
<feature type="compositionally biased region" description="Polar residues" evidence="1">
    <location>
        <begin position="68"/>
        <end position="80"/>
    </location>
</feature>
<feature type="compositionally biased region" description="Polar residues" evidence="1">
    <location>
        <begin position="239"/>
        <end position="249"/>
    </location>
</feature>
<feature type="region of interest" description="Disordered" evidence="1">
    <location>
        <begin position="150"/>
        <end position="355"/>
    </location>
</feature>
<keyword evidence="3" id="KW-1185">Reference proteome</keyword>
<feature type="compositionally biased region" description="Basic and acidic residues" evidence="1">
    <location>
        <begin position="342"/>
        <end position="355"/>
    </location>
</feature>